<dbReference type="GO" id="GO:0019894">
    <property type="term" value="F:kinesin binding"/>
    <property type="evidence" value="ECO:0007669"/>
    <property type="project" value="TreeGrafter"/>
</dbReference>
<comment type="caution">
    <text evidence="15">The sequence shown here is derived from an EMBL/GenBank/DDBJ whole genome shotgun (WGS) entry which is preliminary data.</text>
</comment>
<keyword evidence="4" id="KW-0812">Transmembrane</keyword>
<feature type="domain" description="Calponin-homology (CH)" evidence="14">
    <location>
        <begin position="20"/>
        <end position="115"/>
    </location>
</feature>
<keyword evidence="8" id="KW-0472">Membrane</keyword>
<dbReference type="GO" id="GO:0003779">
    <property type="term" value="F:actin binding"/>
    <property type="evidence" value="ECO:0007669"/>
    <property type="project" value="UniProtKB-KW"/>
</dbReference>
<dbReference type="PROSITE" id="PS50021">
    <property type="entry name" value="CH"/>
    <property type="match status" value="1"/>
</dbReference>
<gene>
    <name evidence="15" type="ORF">PFISCL1PPCAC_17625</name>
</gene>
<keyword evidence="7" id="KW-0175">Coiled coil</keyword>
<dbReference type="PANTHER" id="PTHR21524:SF5">
    <property type="entry name" value="SPECTRIN REPEAT CONTAINING NUCLEAR ENVELOPE PROTEIN 2"/>
    <property type="match status" value="1"/>
</dbReference>
<evidence type="ECO:0000256" key="4">
    <source>
        <dbReference type="ARBA" id="ARBA00022692"/>
    </source>
</evidence>
<protein>
    <recommendedName>
        <fullName evidence="14">Calponin-homology (CH) domain-containing protein</fullName>
    </recommendedName>
</protein>
<evidence type="ECO:0000256" key="6">
    <source>
        <dbReference type="ARBA" id="ARBA00022989"/>
    </source>
</evidence>
<keyword evidence="5" id="KW-0677">Repeat</keyword>
<evidence type="ECO:0000256" key="13">
    <source>
        <dbReference type="ARBA" id="ARBA00060498"/>
    </source>
</evidence>
<dbReference type="Gene3D" id="1.10.418.10">
    <property type="entry name" value="Calponin-like domain"/>
    <property type="match status" value="1"/>
</dbReference>
<dbReference type="GO" id="GO:0005856">
    <property type="term" value="C:cytoskeleton"/>
    <property type="evidence" value="ECO:0007669"/>
    <property type="project" value="UniProtKB-SubCell"/>
</dbReference>
<evidence type="ECO:0000256" key="7">
    <source>
        <dbReference type="ARBA" id="ARBA00023054"/>
    </source>
</evidence>
<dbReference type="GO" id="GO:0048471">
    <property type="term" value="C:perinuclear region of cytoplasm"/>
    <property type="evidence" value="ECO:0007669"/>
    <property type="project" value="TreeGrafter"/>
</dbReference>
<evidence type="ECO:0000259" key="14">
    <source>
        <dbReference type="PROSITE" id="PS50021"/>
    </source>
</evidence>
<comment type="subcellular location">
    <subcellularLocation>
        <location evidence="1">Cytoplasm</location>
        <location evidence="1">Cytoskeleton</location>
    </subcellularLocation>
    <subcellularLocation>
        <location evidence="12">Endomembrane system</location>
        <topology evidence="12">Single-pass type IV membrane protein</topology>
        <orientation evidence="12">Cytoplasmic side</orientation>
    </subcellularLocation>
    <subcellularLocation>
        <location evidence="2">Nucleus membrane</location>
        <topology evidence="2">Single-pass membrane protein</topology>
        <orientation evidence="2">Cytoplasmic side</orientation>
    </subcellularLocation>
    <subcellularLocation>
        <location evidence="13">Nucleus membrane</location>
        <topology evidence="13">Single-pass type IV membrane protein</topology>
    </subcellularLocation>
</comment>
<dbReference type="GO" id="GO:0007010">
    <property type="term" value="P:cytoskeleton organization"/>
    <property type="evidence" value="ECO:0007669"/>
    <property type="project" value="TreeGrafter"/>
</dbReference>
<dbReference type="InterPro" id="IPR001715">
    <property type="entry name" value="CH_dom"/>
</dbReference>
<reference evidence="15" key="1">
    <citation type="submission" date="2023-10" db="EMBL/GenBank/DDBJ databases">
        <title>Genome assembly of Pristionchus species.</title>
        <authorList>
            <person name="Yoshida K."/>
            <person name="Sommer R.J."/>
        </authorList>
    </citation>
    <scope>NUCLEOTIDE SEQUENCE</scope>
    <source>
        <strain evidence="15">RS5133</strain>
    </source>
</reference>
<evidence type="ECO:0000256" key="9">
    <source>
        <dbReference type="ARBA" id="ARBA00023203"/>
    </source>
</evidence>
<dbReference type="SUPFAM" id="SSF47576">
    <property type="entry name" value="Calponin-homology domain, CH-domain"/>
    <property type="match status" value="1"/>
</dbReference>
<feature type="non-terminal residue" evidence="15">
    <location>
        <position position="115"/>
    </location>
</feature>
<dbReference type="GO" id="GO:0007097">
    <property type="term" value="P:nuclear migration"/>
    <property type="evidence" value="ECO:0007669"/>
    <property type="project" value="TreeGrafter"/>
</dbReference>
<evidence type="ECO:0000256" key="5">
    <source>
        <dbReference type="ARBA" id="ARBA00022737"/>
    </source>
</evidence>
<keyword evidence="6" id="KW-1133">Transmembrane helix</keyword>
<dbReference type="Pfam" id="PF00307">
    <property type="entry name" value="CH"/>
    <property type="match status" value="1"/>
</dbReference>
<organism evidence="15 16">
    <name type="scientific">Pristionchus fissidentatus</name>
    <dbReference type="NCBI Taxonomy" id="1538716"/>
    <lineage>
        <taxon>Eukaryota</taxon>
        <taxon>Metazoa</taxon>
        <taxon>Ecdysozoa</taxon>
        <taxon>Nematoda</taxon>
        <taxon>Chromadorea</taxon>
        <taxon>Rhabditida</taxon>
        <taxon>Rhabditina</taxon>
        <taxon>Diplogasteromorpha</taxon>
        <taxon>Diplogasteroidea</taxon>
        <taxon>Neodiplogasteridae</taxon>
        <taxon>Pristionchus</taxon>
    </lineage>
</organism>
<evidence type="ECO:0000256" key="10">
    <source>
        <dbReference type="ARBA" id="ARBA00023212"/>
    </source>
</evidence>
<dbReference type="PANTHER" id="PTHR21524">
    <property type="entry name" value="SPECTRIN REPEAT CONTAINING NUCLEAR ENVELOPE PROTEIN 2"/>
    <property type="match status" value="1"/>
</dbReference>
<keyword evidence="9" id="KW-0009">Actin-binding</keyword>
<accession>A0AAV5W439</accession>
<evidence type="ECO:0000256" key="3">
    <source>
        <dbReference type="ARBA" id="ARBA00022490"/>
    </source>
</evidence>
<dbReference type="AlphaFoldDB" id="A0AAV5W439"/>
<feature type="non-terminal residue" evidence="15">
    <location>
        <position position="1"/>
    </location>
</feature>
<evidence type="ECO:0000256" key="2">
    <source>
        <dbReference type="ARBA" id="ARBA00004528"/>
    </source>
</evidence>
<dbReference type="FunFam" id="1.10.418.10:FF:000099">
    <property type="entry name" value="Nuclear anchorage protein 1"/>
    <property type="match status" value="1"/>
</dbReference>
<dbReference type="SMART" id="SM00033">
    <property type="entry name" value="CH"/>
    <property type="match status" value="1"/>
</dbReference>
<keyword evidence="11" id="KW-0539">Nucleus</keyword>
<sequence>PSTSREMPSPREKHYAKPKASVEPVLLRWLNAEIGCAPDQQQQQSQPITDLDKSWRSGVNFCALVHKFRPEMVDMEKVRARADATPRDNVELAFETAWRELGVRRLIEVDDIILR</sequence>
<evidence type="ECO:0000313" key="15">
    <source>
        <dbReference type="EMBL" id="GMT26328.1"/>
    </source>
</evidence>
<evidence type="ECO:0000313" key="16">
    <source>
        <dbReference type="Proteomes" id="UP001432322"/>
    </source>
</evidence>
<evidence type="ECO:0000256" key="8">
    <source>
        <dbReference type="ARBA" id="ARBA00023136"/>
    </source>
</evidence>
<dbReference type="InterPro" id="IPR036872">
    <property type="entry name" value="CH_dom_sf"/>
</dbReference>
<dbReference type="EMBL" id="BTSY01000005">
    <property type="protein sequence ID" value="GMT26328.1"/>
    <property type="molecule type" value="Genomic_DNA"/>
</dbReference>
<name>A0AAV5W439_9BILA</name>
<keyword evidence="3" id="KW-0963">Cytoplasm</keyword>
<dbReference type="GO" id="GO:0031965">
    <property type="term" value="C:nuclear membrane"/>
    <property type="evidence" value="ECO:0007669"/>
    <property type="project" value="UniProtKB-SubCell"/>
</dbReference>
<evidence type="ECO:0000256" key="11">
    <source>
        <dbReference type="ARBA" id="ARBA00023242"/>
    </source>
</evidence>
<evidence type="ECO:0000256" key="1">
    <source>
        <dbReference type="ARBA" id="ARBA00004245"/>
    </source>
</evidence>
<proteinExistence type="predicted"/>
<evidence type="ECO:0000256" key="12">
    <source>
        <dbReference type="ARBA" id="ARBA00060457"/>
    </source>
</evidence>
<dbReference type="Proteomes" id="UP001432322">
    <property type="component" value="Unassembled WGS sequence"/>
</dbReference>
<dbReference type="GO" id="GO:0006997">
    <property type="term" value="P:nucleus organization"/>
    <property type="evidence" value="ECO:0007669"/>
    <property type="project" value="TreeGrafter"/>
</dbReference>
<keyword evidence="10" id="KW-0206">Cytoskeleton</keyword>
<keyword evidence="16" id="KW-1185">Reference proteome</keyword>